<evidence type="ECO:0000259" key="1">
    <source>
        <dbReference type="Pfam" id="PF13936"/>
    </source>
</evidence>
<dbReference type="Proteomes" id="UP000557717">
    <property type="component" value="Unassembled WGS sequence"/>
</dbReference>
<dbReference type="InterPro" id="IPR025246">
    <property type="entry name" value="IS30-like_HTH"/>
</dbReference>
<dbReference type="EMBL" id="JACHFD010000008">
    <property type="protein sequence ID" value="MBB5351632.1"/>
    <property type="molecule type" value="Genomic_DNA"/>
</dbReference>
<dbReference type="InterPro" id="IPR051917">
    <property type="entry name" value="Transposase-Integrase"/>
</dbReference>
<proteinExistence type="predicted"/>
<dbReference type="Pfam" id="PF13936">
    <property type="entry name" value="HTH_38"/>
    <property type="match status" value="1"/>
</dbReference>
<dbReference type="Gene3D" id="1.10.10.60">
    <property type="entry name" value="Homeodomain-like"/>
    <property type="match status" value="1"/>
</dbReference>
<name>A0A840V0V9_9BACT</name>
<evidence type="ECO:0000313" key="2">
    <source>
        <dbReference type="EMBL" id="MBB5351632.1"/>
    </source>
</evidence>
<dbReference type="GO" id="GO:0004803">
    <property type="term" value="F:transposase activity"/>
    <property type="evidence" value="ECO:0007669"/>
    <property type="project" value="TreeGrafter"/>
</dbReference>
<evidence type="ECO:0000313" key="3">
    <source>
        <dbReference type="Proteomes" id="UP000557717"/>
    </source>
</evidence>
<comment type="caution">
    <text evidence="2">The sequence shown here is derived from an EMBL/GenBank/DDBJ whole genome shotgun (WGS) entry which is preliminary data.</text>
</comment>
<sequence>MKNHQQLSNDERYPIGAMRRVKFSLRAIARELGRSPSTISREIRRNAYPTDGRYKPLHACQMARGR</sequence>
<feature type="domain" description="Transposase IS30-like HTH" evidence="1">
    <location>
        <begin position="4"/>
        <end position="46"/>
    </location>
</feature>
<reference evidence="2 3" key="1">
    <citation type="submission" date="2020-08" db="EMBL/GenBank/DDBJ databases">
        <title>Genomic Encyclopedia of Type Strains, Phase IV (KMG-IV): sequencing the most valuable type-strain genomes for metagenomic binning, comparative biology and taxonomic classification.</title>
        <authorList>
            <person name="Goeker M."/>
        </authorList>
    </citation>
    <scope>NUCLEOTIDE SEQUENCE [LARGE SCALE GENOMIC DNA]</scope>
    <source>
        <strain evidence="2 3">YC6886</strain>
    </source>
</reference>
<dbReference type="RefSeq" id="WP_425491689.1">
    <property type="nucleotide sequence ID" value="NZ_JACHFD010000008.1"/>
</dbReference>
<accession>A0A840V0V9</accession>
<dbReference type="GO" id="GO:0005829">
    <property type="term" value="C:cytosol"/>
    <property type="evidence" value="ECO:0007669"/>
    <property type="project" value="TreeGrafter"/>
</dbReference>
<dbReference type="PANTHER" id="PTHR10948:SF23">
    <property type="entry name" value="TRANSPOSASE INSI FOR INSERTION SEQUENCE ELEMENT IS30A-RELATED"/>
    <property type="match status" value="1"/>
</dbReference>
<dbReference type="GO" id="GO:0032196">
    <property type="term" value="P:transposition"/>
    <property type="evidence" value="ECO:0007669"/>
    <property type="project" value="TreeGrafter"/>
</dbReference>
<dbReference type="AlphaFoldDB" id="A0A840V0V9"/>
<dbReference type="PANTHER" id="PTHR10948">
    <property type="entry name" value="TRANSPOSASE"/>
    <property type="match status" value="1"/>
</dbReference>
<gene>
    <name evidence="2" type="ORF">HNR46_001871</name>
</gene>
<protein>
    <submittedName>
        <fullName evidence="2">IS30 family transposase</fullName>
    </submittedName>
</protein>
<organism evidence="2 3">
    <name type="scientific">Haloferula luteola</name>
    <dbReference type="NCBI Taxonomy" id="595692"/>
    <lineage>
        <taxon>Bacteria</taxon>
        <taxon>Pseudomonadati</taxon>
        <taxon>Verrucomicrobiota</taxon>
        <taxon>Verrucomicrobiia</taxon>
        <taxon>Verrucomicrobiales</taxon>
        <taxon>Verrucomicrobiaceae</taxon>
        <taxon>Haloferula</taxon>
    </lineage>
</organism>
<keyword evidence="3" id="KW-1185">Reference proteome</keyword>